<feature type="domain" description="PH" evidence="2">
    <location>
        <begin position="44"/>
        <end position="143"/>
    </location>
</feature>
<feature type="region of interest" description="Disordered" evidence="1">
    <location>
        <begin position="1"/>
        <end position="33"/>
    </location>
</feature>
<dbReference type="SMART" id="SM00233">
    <property type="entry name" value="PH"/>
    <property type="match status" value="1"/>
</dbReference>
<dbReference type="InterPro" id="IPR057971">
    <property type="entry name" value="PKHA4-7_TBCA"/>
</dbReference>
<evidence type="ECO:0000313" key="4">
    <source>
        <dbReference type="Proteomes" id="UP000727407"/>
    </source>
</evidence>
<dbReference type="Pfam" id="PF25541">
    <property type="entry name" value="TBCA_PH"/>
    <property type="match status" value="1"/>
</dbReference>
<dbReference type="Gene3D" id="2.30.29.30">
    <property type="entry name" value="Pleckstrin-homology domain (PH domain)/Phosphotyrosine-binding domain (PTB)"/>
    <property type="match status" value="1"/>
</dbReference>
<dbReference type="InterPro" id="IPR011993">
    <property type="entry name" value="PH-like_dom_sf"/>
</dbReference>
<feature type="compositionally biased region" description="Polar residues" evidence="1">
    <location>
        <begin position="7"/>
        <end position="20"/>
    </location>
</feature>
<dbReference type="InterPro" id="IPR040392">
    <property type="entry name" value="PKHA4-7_PH"/>
</dbReference>
<dbReference type="EMBL" id="QNUK01001132">
    <property type="protein sequence ID" value="KAF5887102.1"/>
    <property type="molecule type" value="Genomic_DNA"/>
</dbReference>
<evidence type="ECO:0000313" key="3">
    <source>
        <dbReference type="EMBL" id="KAF5887102.1"/>
    </source>
</evidence>
<dbReference type="SUPFAM" id="SSF50729">
    <property type="entry name" value="PH domain-like"/>
    <property type="match status" value="1"/>
</dbReference>
<dbReference type="OrthoDB" id="43122at2759"/>
<name>A0A8J4WZH1_CLAMG</name>
<feature type="compositionally biased region" description="Polar residues" evidence="1">
    <location>
        <begin position="512"/>
        <end position="528"/>
    </location>
</feature>
<dbReference type="InterPro" id="IPR001849">
    <property type="entry name" value="PH_domain"/>
</dbReference>
<dbReference type="PANTHER" id="PTHR12752:SF7">
    <property type="entry name" value="PLECKSTRIN HOMOLOGY DOMAIN-CONTAINING FAMILY A MEMBER 4"/>
    <property type="match status" value="1"/>
</dbReference>
<dbReference type="Proteomes" id="UP000727407">
    <property type="component" value="Unassembled WGS sequence"/>
</dbReference>
<reference evidence="3" key="1">
    <citation type="submission" date="2020-07" db="EMBL/GenBank/DDBJ databases">
        <title>Clarias magur genome sequencing, assembly and annotation.</title>
        <authorList>
            <person name="Kushwaha B."/>
            <person name="Kumar R."/>
            <person name="Das P."/>
            <person name="Joshi C.G."/>
            <person name="Kumar D."/>
            <person name="Nagpure N.S."/>
            <person name="Pandey M."/>
            <person name="Agarwal S."/>
            <person name="Srivastava S."/>
            <person name="Singh M."/>
            <person name="Sahoo L."/>
            <person name="Jayasankar P."/>
            <person name="Meher P.K."/>
            <person name="Koringa P.G."/>
            <person name="Iquebal M.A."/>
            <person name="Das S.P."/>
            <person name="Bit A."/>
            <person name="Patnaik S."/>
            <person name="Patel N."/>
            <person name="Shah T.M."/>
            <person name="Hinsu A."/>
            <person name="Jena J.K."/>
        </authorList>
    </citation>
    <scope>NUCLEOTIDE SEQUENCE</scope>
    <source>
        <strain evidence="3">CIFAMagur01</strain>
        <tissue evidence="3">Testis</tissue>
    </source>
</reference>
<evidence type="ECO:0000256" key="1">
    <source>
        <dbReference type="SAM" id="MobiDB-lite"/>
    </source>
</evidence>
<feature type="non-terminal residue" evidence="3">
    <location>
        <position position="664"/>
    </location>
</feature>
<dbReference type="Pfam" id="PF00169">
    <property type="entry name" value="PH"/>
    <property type="match status" value="1"/>
</dbReference>
<accession>A0A8J4WZH1</accession>
<feature type="region of interest" description="Disordered" evidence="1">
    <location>
        <begin position="550"/>
        <end position="580"/>
    </location>
</feature>
<comment type="caution">
    <text evidence="3">The sequence shown here is derived from an EMBL/GenBank/DDBJ whole genome shotgun (WGS) entry which is preliminary data.</text>
</comment>
<dbReference type="FunFam" id="2.30.29.30:FF:000083">
    <property type="entry name" value="Pleckstrin homology domain-containing family A member 5"/>
    <property type="match status" value="1"/>
</dbReference>
<proteinExistence type="predicted"/>
<organism evidence="3 4">
    <name type="scientific">Clarias magur</name>
    <name type="common">Asian catfish</name>
    <name type="synonym">Macropteronotus magur</name>
    <dbReference type="NCBI Taxonomy" id="1594786"/>
    <lineage>
        <taxon>Eukaryota</taxon>
        <taxon>Metazoa</taxon>
        <taxon>Chordata</taxon>
        <taxon>Craniata</taxon>
        <taxon>Vertebrata</taxon>
        <taxon>Euteleostomi</taxon>
        <taxon>Actinopterygii</taxon>
        <taxon>Neopterygii</taxon>
        <taxon>Teleostei</taxon>
        <taxon>Ostariophysi</taxon>
        <taxon>Siluriformes</taxon>
        <taxon>Clariidae</taxon>
        <taxon>Clarias</taxon>
    </lineage>
</organism>
<dbReference type="PROSITE" id="PS50003">
    <property type="entry name" value="PH_DOMAIN"/>
    <property type="match status" value="1"/>
</dbReference>
<dbReference type="AlphaFoldDB" id="A0A8J4WZH1"/>
<dbReference type="PANTHER" id="PTHR12752">
    <property type="entry name" value="PHOSPHOINOSITOL 3-PHOSPHATE-BINDING PROTEIN"/>
    <property type="match status" value="1"/>
</dbReference>
<sequence>MDEQDRVSQASSVATVLSTRDQTDKKPQSFCKRSRSVQRDPNCAVVIRGWLYKRDSTGLRLWKRRWFVLSNYCLFYYKDSREECVLGSLPLPSYKIFFCSPRECKNRKYAFKVVHQGMRSYFFSAETQEDMLGWVRALSQSACMENDDLINRRCSSYHDFSQLGGSSESVNPLHVYRTQNKPSHCPAGGEDTAVHRGKHRDTQNSGIRTRSLSLDRTGEDHFLYQGSGPSTPRSHYESRSHSPLLRGDLRPQVYSAHYSPVHKAESKGLHSDQLPPFPPSRITHNPPGPFHHSIISGEKESNTLTALQGDTDMVLTCLCGCDKVLQTLSVELDLLQQDKEHAEFALDMSRAELGEGQLNEYHISQKALLQEELVTIRARMCDISREMERVWLDYKRMESELCVFRSHLEHICHFGLPQESSLAQKQIWMMDDILSGLKPNRSRFKALMALHTPTMFPLLHNSPLHPEEGLHYWGEELEPPARPPLPLELDTTKQGTKRRPEWAEPNYRMTYNPATMNTHPSTHTNTDTAESESLCLDEESDHPKQMYWKFNKNKLHRKKRSQSPDHQMTRDDKPHTLTESSPVCVMRLMRAELPSALTAQRVCVEESNPEEDELNTLSDLQGQQIDNNNVDIRALNRESSLAMTSEQRHAKLKRVERIRERVLK</sequence>
<keyword evidence="4" id="KW-1185">Reference proteome</keyword>
<feature type="compositionally biased region" description="Basic residues" evidence="1">
    <location>
        <begin position="551"/>
        <end position="561"/>
    </location>
</feature>
<feature type="region of interest" description="Disordered" evidence="1">
    <location>
        <begin position="511"/>
        <end position="531"/>
    </location>
</feature>
<feature type="compositionally biased region" description="Basic and acidic residues" evidence="1">
    <location>
        <begin position="567"/>
        <end position="576"/>
    </location>
</feature>
<dbReference type="CDD" id="cd13248">
    <property type="entry name" value="PH_PEPP1_2_3"/>
    <property type="match status" value="1"/>
</dbReference>
<gene>
    <name evidence="3" type="ORF">DAT39_022358</name>
</gene>
<protein>
    <submittedName>
        <fullName evidence="3">Pleckstrin homology domain-containing family A member 4 isoform X4</fullName>
    </submittedName>
</protein>
<evidence type="ECO:0000259" key="2">
    <source>
        <dbReference type="PROSITE" id="PS50003"/>
    </source>
</evidence>
<feature type="compositionally biased region" description="Polar residues" evidence="1">
    <location>
        <begin position="203"/>
        <end position="214"/>
    </location>
</feature>
<feature type="region of interest" description="Disordered" evidence="1">
    <location>
        <begin position="178"/>
        <end position="245"/>
    </location>
</feature>